<comment type="subcellular location">
    <subcellularLocation>
        <location evidence="1">Cell membrane</location>
        <topology evidence="1">Multi-pass membrane protein</topology>
    </subcellularLocation>
</comment>
<keyword evidence="4 6" id="KW-1133">Transmembrane helix</keyword>
<gene>
    <name evidence="8" type="ORF">GCM10009750_21860</name>
</gene>
<protein>
    <recommendedName>
        <fullName evidence="7">Cardiolipin synthase N-terminal domain-containing protein</fullName>
    </recommendedName>
</protein>
<evidence type="ECO:0000256" key="5">
    <source>
        <dbReference type="ARBA" id="ARBA00023136"/>
    </source>
</evidence>
<proteinExistence type="predicted"/>
<keyword evidence="9" id="KW-1185">Reference proteome</keyword>
<evidence type="ECO:0000256" key="4">
    <source>
        <dbReference type="ARBA" id="ARBA00022989"/>
    </source>
</evidence>
<keyword evidence="5 6" id="KW-0472">Membrane</keyword>
<evidence type="ECO:0000313" key="9">
    <source>
        <dbReference type="Proteomes" id="UP001501746"/>
    </source>
</evidence>
<feature type="transmembrane region" description="Helical" evidence="6">
    <location>
        <begin position="6"/>
        <end position="29"/>
    </location>
</feature>
<organism evidence="8 9">
    <name type="scientific">Agromyces salentinus</name>
    <dbReference type="NCBI Taxonomy" id="269421"/>
    <lineage>
        <taxon>Bacteria</taxon>
        <taxon>Bacillati</taxon>
        <taxon>Actinomycetota</taxon>
        <taxon>Actinomycetes</taxon>
        <taxon>Micrococcales</taxon>
        <taxon>Microbacteriaceae</taxon>
        <taxon>Agromyces</taxon>
    </lineage>
</organism>
<dbReference type="RefSeq" id="WP_170297101.1">
    <property type="nucleotide sequence ID" value="NZ_BAAANK010000005.1"/>
</dbReference>
<keyword evidence="2" id="KW-1003">Cell membrane</keyword>
<name>A0ABN2MT50_9MICO</name>
<comment type="caution">
    <text evidence="8">The sequence shown here is derived from an EMBL/GenBank/DDBJ whole genome shotgun (WGS) entry which is preliminary data.</text>
</comment>
<evidence type="ECO:0000256" key="6">
    <source>
        <dbReference type="SAM" id="Phobius"/>
    </source>
</evidence>
<evidence type="ECO:0000256" key="2">
    <source>
        <dbReference type="ARBA" id="ARBA00022475"/>
    </source>
</evidence>
<dbReference type="EMBL" id="BAAANK010000005">
    <property type="protein sequence ID" value="GAA1836554.1"/>
    <property type="molecule type" value="Genomic_DNA"/>
</dbReference>
<dbReference type="Pfam" id="PF13396">
    <property type="entry name" value="PLDc_N"/>
    <property type="match status" value="1"/>
</dbReference>
<dbReference type="InterPro" id="IPR027379">
    <property type="entry name" value="CLS_N"/>
</dbReference>
<evidence type="ECO:0000259" key="7">
    <source>
        <dbReference type="Pfam" id="PF13396"/>
    </source>
</evidence>
<dbReference type="Proteomes" id="UP001501746">
    <property type="component" value="Unassembled WGS sequence"/>
</dbReference>
<feature type="domain" description="Cardiolipin synthase N-terminal" evidence="7">
    <location>
        <begin position="21"/>
        <end position="62"/>
    </location>
</feature>
<evidence type="ECO:0000313" key="8">
    <source>
        <dbReference type="EMBL" id="GAA1836554.1"/>
    </source>
</evidence>
<reference evidence="8 9" key="1">
    <citation type="journal article" date="2019" name="Int. J. Syst. Evol. Microbiol.">
        <title>The Global Catalogue of Microorganisms (GCM) 10K type strain sequencing project: providing services to taxonomists for standard genome sequencing and annotation.</title>
        <authorList>
            <consortium name="The Broad Institute Genomics Platform"/>
            <consortium name="The Broad Institute Genome Sequencing Center for Infectious Disease"/>
            <person name="Wu L."/>
            <person name="Ma J."/>
        </authorList>
    </citation>
    <scope>NUCLEOTIDE SEQUENCE [LARGE SCALE GENOMIC DNA]</scope>
    <source>
        <strain evidence="8 9">JCM 14323</strain>
    </source>
</reference>
<feature type="transmembrane region" description="Helical" evidence="6">
    <location>
        <begin position="41"/>
        <end position="60"/>
    </location>
</feature>
<evidence type="ECO:0000256" key="3">
    <source>
        <dbReference type="ARBA" id="ARBA00022692"/>
    </source>
</evidence>
<keyword evidence="3 6" id="KW-0812">Transmembrane</keyword>
<accession>A0ABN2MT50</accession>
<evidence type="ECO:0000256" key="1">
    <source>
        <dbReference type="ARBA" id="ARBA00004651"/>
    </source>
</evidence>
<sequence length="68" mass="7506">MFGNLTGWHLIILSVIWIIPFVVTVVSIARDQVASGTARAVWVLIALLFPWLGLTLWFTIGRKSAPTA</sequence>